<dbReference type="Pfam" id="PF13516">
    <property type="entry name" value="LRR_6"/>
    <property type="match status" value="2"/>
</dbReference>
<accession>Q22SB5</accession>
<dbReference type="GO" id="GO:0005813">
    <property type="term" value="C:centrosome"/>
    <property type="evidence" value="ECO:0007669"/>
    <property type="project" value="UniProtKB-SubCell"/>
</dbReference>
<comment type="subcellular location">
    <subcellularLocation>
        <location evidence="1">Cytoplasm</location>
        <location evidence="1">Cytoskeleton</location>
        <location evidence="1">Microtubule organizing center</location>
        <location evidence="1">Centrosome</location>
    </subcellularLocation>
</comment>
<evidence type="ECO:0000256" key="2">
    <source>
        <dbReference type="ARBA" id="ARBA00022490"/>
    </source>
</evidence>
<dbReference type="Gene3D" id="3.80.10.10">
    <property type="entry name" value="Ribonuclease Inhibitor"/>
    <property type="match status" value="2"/>
</dbReference>
<dbReference type="OrthoDB" id="441653at2759"/>
<dbReference type="OMA" id="NQLCANN"/>
<feature type="coiled-coil region" evidence="5">
    <location>
        <begin position="313"/>
        <end position="393"/>
    </location>
</feature>
<dbReference type="EMBL" id="GG662845">
    <property type="protein sequence ID" value="EAR87857.1"/>
    <property type="molecule type" value="Genomic_DNA"/>
</dbReference>
<dbReference type="InterPro" id="IPR001611">
    <property type="entry name" value="Leu-rich_rpt"/>
</dbReference>
<gene>
    <name evidence="6" type="ORF">TTHERM_00006210</name>
</gene>
<dbReference type="RefSeq" id="XP_001008102.1">
    <property type="nucleotide sequence ID" value="XM_001008102.1"/>
</dbReference>
<keyword evidence="3 5" id="KW-0175">Coiled coil</keyword>
<dbReference type="PANTHER" id="PTHR23170:SF3">
    <property type="entry name" value="LEUCINE-RICH REPEAT-CONTAINING PROTEIN 45"/>
    <property type="match status" value="1"/>
</dbReference>
<evidence type="ECO:0000313" key="6">
    <source>
        <dbReference type="EMBL" id="EAR87857.1"/>
    </source>
</evidence>
<dbReference type="Proteomes" id="UP000009168">
    <property type="component" value="Unassembled WGS sequence"/>
</dbReference>
<dbReference type="HOGENOM" id="CLU_472898_0_0_1"/>
<dbReference type="eggNOG" id="KOG4308">
    <property type="taxonomic scope" value="Eukaryota"/>
</dbReference>
<dbReference type="AlphaFoldDB" id="Q22SB5"/>
<evidence type="ECO:0008006" key="8">
    <source>
        <dbReference type="Google" id="ProtNLM"/>
    </source>
</evidence>
<evidence type="ECO:0000256" key="5">
    <source>
        <dbReference type="SAM" id="Coils"/>
    </source>
</evidence>
<dbReference type="InParanoid" id="Q22SB5"/>
<dbReference type="SMART" id="SM00368">
    <property type="entry name" value="LRR_RI"/>
    <property type="match status" value="4"/>
</dbReference>
<evidence type="ECO:0000256" key="3">
    <source>
        <dbReference type="ARBA" id="ARBA00023054"/>
    </source>
</evidence>
<dbReference type="GeneID" id="7832658"/>
<dbReference type="PROSITE" id="PS51450">
    <property type="entry name" value="LRR"/>
    <property type="match status" value="1"/>
</dbReference>
<dbReference type="PANTHER" id="PTHR23170">
    <property type="entry name" value="NY-REN-58 ANTIGEN"/>
    <property type="match status" value="1"/>
</dbReference>
<name>Q22SB5_TETTS</name>
<proteinExistence type="predicted"/>
<feature type="coiled-coil region" evidence="5">
    <location>
        <begin position="471"/>
        <end position="636"/>
    </location>
</feature>
<dbReference type="KEGG" id="tet:TTHERM_00006210"/>
<organism evidence="6 7">
    <name type="scientific">Tetrahymena thermophila (strain SB210)</name>
    <dbReference type="NCBI Taxonomy" id="312017"/>
    <lineage>
        <taxon>Eukaryota</taxon>
        <taxon>Sar</taxon>
        <taxon>Alveolata</taxon>
        <taxon>Ciliophora</taxon>
        <taxon>Intramacronucleata</taxon>
        <taxon>Oligohymenophorea</taxon>
        <taxon>Hymenostomatida</taxon>
        <taxon>Tetrahymenina</taxon>
        <taxon>Tetrahymenidae</taxon>
        <taxon>Tetrahymena</taxon>
    </lineage>
</organism>
<evidence type="ECO:0000256" key="1">
    <source>
        <dbReference type="ARBA" id="ARBA00004300"/>
    </source>
</evidence>
<keyword evidence="7" id="KW-1185">Reference proteome</keyword>
<keyword evidence="2" id="KW-0963">Cytoplasm</keyword>
<reference evidence="7" key="1">
    <citation type="journal article" date="2006" name="PLoS Biol.">
        <title>Macronuclear genome sequence of the ciliate Tetrahymena thermophila, a model eukaryote.</title>
        <authorList>
            <person name="Eisen J.A."/>
            <person name="Coyne R.S."/>
            <person name="Wu M."/>
            <person name="Wu D."/>
            <person name="Thiagarajan M."/>
            <person name="Wortman J.R."/>
            <person name="Badger J.H."/>
            <person name="Ren Q."/>
            <person name="Amedeo P."/>
            <person name="Jones K.M."/>
            <person name="Tallon L.J."/>
            <person name="Delcher A.L."/>
            <person name="Salzberg S.L."/>
            <person name="Silva J.C."/>
            <person name="Haas B.J."/>
            <person name="Majoros W.H."/>
            <person name="Farzad M."/>
            <person name="Carlton J.M."/>
            <person name="Smith R.K. Jr."/>
            <person name="Garg J."/>
            <person name="Pearlman R.E."/>
            <person name="Karrer K.M."/>
            <person name="Sun L."/>
            <person name="Manning G."/>
            <person name="Elde N.C."/>
            <person name="Turkewitz A.P."/>
            <person name="Asai D.J."/>
            <person name="Wilkes D.E."/>
            <person name="Wang Y."/>
            <person name="Cai H."/>
            <person name="Collins K."/>
            <person name="Stewart B.A."/>
            <person name="Lee S.R."/>
            <person name="Wilamowska K."/>
            <person name="Weinberg Z."/>
            <person name="Ruzzo W.L."/>
            <person name="Wloga D."/>
            <person name="Gaertig J."/>
            <person name="Frankel J."/>
            <person name="Tsao C.-C."/>
            <person name="Gorovsky M.A."/>
            <person name="Keeling P.J."/>
            <person name="Waller R.F."/>
            <person name="Patron N.J."/>
            <person name="Cherry J.M."/>
            <person name="Stover N.A."/>
            <person name="Krieger C.J."/>
            <person name="del Toro C."/>
            <person name="Ryder H.F."/>
            <person name="Williamson S.C."/>
            <person name="Barbeau R.A."/>
            <person name="Hamilton E.P."/>
            <person name="Orias E."/>
        </authorList>
    </citation>
    <scope>NUCLEOTIDE SEQUENCE [LARGE SCALE GENOMIC DNA]</scope>
    <source>
        <strain evidence="7">SB210</strain>
    </source>
</reference>
<protein>
    <recommendedName>
        <fullName evidence="8">Leucine Rich Repeat family protein</fullName>
    </recommendedName>
</protein>
<evidence type="ECO:0000256" key="4">
    <source>
        <dbReference type="ARBA" id="ARBA00023212"/>
    </source>
</evidence>
<dbReference type="SUPFAM" id="SSF52047">
    <property type="entry name" value="RNI-like"/>
    <property type="match status" value="1"/>
</dbReference>
<evidence type="ECO:0000313" key="7">
    <source>
        <dbReference type="Proteomes" id="UP000009168"/>
    </source>
</evidence>
<keyword evidence="4" id="KW-0206">Cytoskeleton</keyword>
<dbReference type="InterPro" id="IPR032675">
    <property type="entry name" value="LRR_dom_sf"/>
</dbReference>
<sequence>MYVRSTYQAPRVPSQQMGVIQASGNLIQIIQKQAATNRITIPEMYIGDEGALQLAAFLKGQTSISMIDLKGNNIGPQGFIEIFNSLRQNFQLKSLNLEWNRLGTDIAGLESLYTLLSNNRSITHLDLRNNKINQTGAHIIANVIRNNTSISSLDLRWNELGANGGRAILQAMQENGSLVGLELAGNGIPEEINSEIQQLVTNNRDGIPHTAARRNNAMNDSRRNSFYRQQQQQQDFNESINDRETIRFVAQHHQPQYPYQVPIMQEAFNQSRTRIMDQNEISRNLQAGYESVNLIQHLEIQIDNERVQGLALKESLQGKISELKSALQVKAQKKAQLEEEFLARQHEQSTLKTDLHRVEAELKGYEHEKQKSKRELEDKCHLQEEKIRDTDKRLQSELLSISDQNIRQMRQVDSEYHEKCEELIKQVGIRSKKNDETRLEIYKIMDDMVKSEFQSKDEAKEVVEKLKAAGQQEYNDRFDILERRMNDYEQKIMDSDRRTTDLVKDYSNRIKSNTEKINEINQSIVKYKIENQDIDLNNTEFEMYIERQRADLDYKEQLIKKLKEELNKLKEKDNLTEQDEKTIKSQLEDKFIKAHDEHNTLHDSYRDRIQELEKTLRDSNEENLRLRANYQKLSDLLTANLQSTTYSTFKDQKVM</sequence>
<dbReference type="InterPro" id="IPR052116">
    <property type="entry name" value="Centro_Cilium_Assembly"/>
</dbReference>